<keyword evidence="1" id="KW-0472">Membrane</keyword>
<feature type="transmembrane region" description="Helical" evidence="1">
    <location>
        <begin position="148"/>
        <end position="169"/>
    </location>
</feature>
<evidence type="ECO:0000313" key="3">
    <source>
        <dbReference type="Proteomes" id="UP000679008"/>
    </source>
</evidence>
<reference evidence="2 3" key="1">
    <citation type="submission" date="2021-04" db="EMBL/GenBank/DDBJ databases">
        <title>Description of novel Flavobacterium sp. F-328.</title>
        <authorList>
            <person name="Saticioglu I.B."/>
        </authorList>
    </citation>
    <scope>NUCLEOTIDE SEQUENCE [LARGE SCALE GENOMIC DNA]</scope>
    <source>
        <strain evidence="2 3">F-328</strain>
    </source>
</reference>
<feature type="transmembrane region" description="Helical" evidence="1">
    <location>
        <begin position="96"/>
        <end position="113"/>
    </location>
</feature>
<name>A0ABS5D2C7_9FLAO</name>
<keyword evidence="1" id="KW-0812">Transmembrane</keyword>
<proteinExistence type="predicted"/>
<dbReference type="RefSeq" id="WP_210788648.1">
    <property type="nucleotide sequence ID" value="NZ_JAGPXB010000003.1"/>
</dbReference>
<comment type="caution">
    <text evidence="2">The sequence shown here is derived from an EMBL/GenBank/DDBJ whole genome shotgun (WGS) entry which is preliminary data.</text>
</comment>
<organism evidence="2 3">
    <name type="scientific">Flavobacterium erciyesense</name>
    <dbReference type="NCBI Taxonomy" id="2825842"/>
    <lineage>
        <taxon>Bacteria</taxon>
        <taxon>Pseudomonadati</taxon>
        <taxon>Bacteroidota</taxon>
        <taxon>Flavobacteriia</taxon>
        <taxon>Flavobacteriales</taxon>
        <taxon>Flavobacteriaceae</taxon>
        <taxon>Flavobacterium</taxon>
    </lineage>
</organism>
<evidence type="ECO:0000256" key="1">
    <source>
        <dbReference type="SAM" id="Phobius"/>
    </source>
</evidence>
<evidence type="ECO:0000313" key="2">
    <source>
        <dbReference type="EMBL" id="MBQ0908172.1"/>
    </source>
</evidence>
<feature type="transmembrane region" description="Helical" evidence="1">
    <location>
        <begin position="23"/>
        <end position="42"/>
    </location>
</feature>
<keyword evidence="1" id="KW-1133">Transmembrane helix</keyword>
<dbReference type="Proteomes" id="UP000679008">
    <property type="component" value="Unassembled WGS sequence"/>
</dbReference>
<accession>A0ABS5D2C7</accession>
<sequence length="173" mass="20602">MNETNRKFVFGNLEIRKFIASDYLYLSAFFISILYYFYVLEYKPENKFATSLFISWLVAFQTISSPFGLRFRNIYFSVIWLLLSSIYLIGNNYFGFVPILTFVLYHILRLIFWSKYNREFIPYQTGKGAIFRHRSFFEGRSGNNKDKLYTKILLLIGISIILFPLFVMIGDKK</sequence>
<feature type="transmembrane region" description="Helical" evidence="1">
    <location>
        <begin position="48"/>
        <end position="67"/>
    </location>
</feature>
<keyword evidence="3" id="KW-1185">Reference proteome</keyword>
<protein>
    <submittedName>
        <fullName evidence="2">Uncharacterized protein</fullName>
    </submittedName>
</protein>
<dbReference type="EMBL" id="JAGPXB010000003">
    <property type="protein sequence ID" value="MBQ0908172.1"/>
    <property type="molecule type" value="Genomic_DNA"/>
</dbReference>
<gene>
    <name evidence="2" type="ORF">KBJ98_05605</name>
</gene>